<keyword evidence="3" id="KW-1185">Reference proteome</keyword>
<reference evidence="2 3" key="1">
    <citation type="submission" date="2020-08" db="EMBL/GenBank/DDBJ databases">
        <title>Genomic Encyclopedia of Type Strains, Phase IV (KMG-IV): sequencing the most valuable type-strain genomes for metagenomic binning, comparative biology and taxonomic classification.</title>
        <authorList>
            <person name="Goeker M."/>
        </authorList>
    </citation>
    <scope>NUCLEOTIDE SEQUENCE [LARGE SCALE GENOMIC DNA]</scope>
    <source>
        <strain evidence="2 3">DSM 11099</strain>
    </source>
</reference>
<keyword evidence="1" id="KW-0812">Transmembrane</keyword>
<feature type="transmembrane region" description="Helical" evidence="1">
    <location>
        <begin position="64"/>
        <end position="86"/>
    </location>
</feature>
<dbReference type="AlphaFoldDB" id="A0A7W9S1J9"/>
<dbReference type="EMBL" id="JACHEU010000001">
    <property type="protein sequence ID" value="MBB6012234.1"/>
    <property type="molecule type" value="Genomic_DNA"/>
</dbReference>
<feature type="transmembrane region" description="Helical" evidence="1">
    <location>
        <begin position="7"/>
        <end position="27"/>
    </location>
</feature>
<name>A0A7W9S1J9_9HYPH</name>
<feature type="transmembrane region" description="Helical" evidence="1">
    <location>
        <begin position="33"/>
        <end position="52"/>
    </location>
</feature>
<feature type="transmembrane region" description="Helical" evidence="1">
    <location>
        <begin position="129"/>
        <end position="147"/>
    </location>
</feature>
<accession>A0A7W9S1J9</accession>
<evidence type="ECO:0000313" key="2">
    <source>
        <dbReference type="EMBL" id="MBB6012234.1"/>
    </source>
</evidence>
<feature type="transmembrane region" description="Helical" evidence="1">
    <location>
        <begin position="251"/>
        <end position="270"/>
    </location>
</feature>
<feature type="transmembrane region" description="Helical" evidence="1">
    <location>
        <begin position="167"/>
        <end position="187"/>
    </location>
</feature>
<gene>
    <name evidence="2" type="ORF">HNR59_001579</name>
</gene>
<evidence type="ECO:0000256" key="1">
    <source>
        <dbReference type="SAM" id="Phobius"/>
    </source>
</evidence>
<sequence>MIADSPARGLALLYISAIIFGLTYLTVTGDNTLLRPAHIAFALCIVLLTRAHGFVPRALMPIAFSWKGTAVAFFLIYALVMALIHWDREISASFVRNFFDRLLPGILLGYVAFGRYGLESGWLYRRRKFIDFTGLMSFSAVLYYAVYNIYPLMRTDVFLINVSEDEVSYQLYGVYLVIGVIVFLRILEFYWSKSIIKTFFLTMVACFASIVGFLLAQALGSNSAAVLILLINTTALGYQSWYSLRTWDAEGLLRFAIIVAATAGSYFWMINLISGMPPIRLFGFAT</sequence>
<keyword evidence="1" id="KW-0472">Membrane</keyword>
<dbReference type="RefSeq" id="WP_183828288.1">
    <property type="nucleotide sequence ID" value="NZ_JACHEU010000001.1"/>
</dbReference>
<organism evidence="2 3">
    <name type="scientific">Aquamicrobium lusatiense</name>
    <dbReference type="NCBI Taxonomy" id="89772"/>
    <lineage>
        <taxon>Bacteria</taxon>
        <taxon>Pseudomonadati</taxon>
        <taxon>Pseudomonadota</taxon>
        <taxon>Alphaproteobacteria</taxon>
        <taxon>Hyphomicrobiales</taxon>
        <taxon>Phyllobacteriaceae</taxon>
        <taxon>Aquamicrobium</taxon>
    </lineage>
</organism>
<comment type="caution">
    <text evidence="2">The sequence shown here is derived from an EMBL/GenBank/DDBJ whole genome shotgun (WGS) entry which is preliminary data.</text>
</comment>
<keyword evidence="1" id="KW-1133">Transmembrane helix</keyword>
<protein>
    <submittedName>
        <fullName evidence="2">Uncharacterized protein</fullName>
    </submittedName>
</protein>
<evidence type="ECO:0000313" key="3">
    <source>
        <dbReference type="Proteomes" id="UP000533306"/>
    </source>
</evidence>
<feature type="transmembrane region" description="Helical" evidence="1">
    <location>
        <begin position="199"/>
        <end position="219"/>
    </location>
</feature>
<feature type="transmembrane region" description="Helical" evidence="1">
    <location>
        <begin position="98"/>
        <end position="117"/>
    </location>
</feature>
<proteinExistence type="predicted"/>
<dbReference type="Proteomes" id="UP000533306">
    <property type="component" value="Unassembled WGS sequence"/>
</dbReference>
<feature type="transmembrane region" description="Helical" evidence="1">
    <location>
        <begin position="225"/>
        <end position="244"/>
    </location>
</feature>